<dbReference type="EMBL" id="JBJHZX010000016">
    <property type="protein sequence ID" value="MFL0196298.1"/>
    <property type="molecule type" value="Genomic_DNA"/>
</dbReference>
<organism evidence="2 3">
    <name type="scientific">Candidatus Clostridium eludens</name>
    <dbReference type="NCBI Taxonomy" id="3381663"/>
    <lineage>
        <taxon>Bacteria</taxon>
        <taxon>Bacillati</taxon>
        <taxon>Bacillota</taxon>
        <taxon>Clostridia</taxon>
        <taxon>Eubacteriales</taxon>
        <taxon>Clostridiaceae</taxon>
        <taxon>Clostridium</taxon>
    </lineage>
</organism>
<dbReference type="Pfam" id="PF08281">
    <property type="entry name" value="Sigma70_r4_2"/>
    <property type="match status" value="1"/>
</dbReference>
<sequence length="74" mass="8622">MSKESKAEVIKAIKELKDIDRKIFIRRYLIQEDIVDIASSLGISRSIVDNRLSRGRKVLKEKLNFLRKGDCMNE</sequence>
<dbReference type="InterPro" id="IPR013249">
    <property type="entry name" value="RNA_pol_sigma70_r4_t2"/>
</dbReference>
<dbReference type="SUPFAM" id="SSF88659">
    <property type="entry name" value="Sigma3 and sigma4 domains of RNA polymerase sigma factors"/>
    <property type="match status" value="1"/>
</dbReference>
<gene>
    <name evidence="2" type="ORF">ACJDU8_12135</name>
</gene>
<reference evidence="2 3" key="1">
    <citation type="submission" date="2024-11" db="EMBL/GenBank/DDBJ databases">
        <authorList>
            <person name="Heng Y.C."/>
            <person name="Lim A.C.H."/>
            <person name="Lee J.K.Y."/>
            <person name="Kittelmann S."/>
        </authorList>
    </citation>
    <scope>NUCLEOTIDE SEQUENCE [LARGE SCALE GENOMIC DNA]</scope>
    <source>
        <strain evidence="2 3">WILCCON 0269</strain>
    </source>
</reference>
<proteinExistence type="predicted"/>
<dbReference type="InterPro" id="IPR036388">
    <property type="entry name" value="WH-like_DNA-bd_sf"/>
</dbReference>
<evidence type="ECO:0000313" key="3">
    <source>
        <dbReference type="Proteomes" id="UP001623660"/>
    </source>
</evidence>
<keyword evidence="3" id="KW-1185">Reference proteome</keyword>
<protein>
    <submittedName>
        <fullName evidence="2">Sigma factor-like helix-turn-helix DNA-binding protein</fullName>
    </submittedName>
</protein>
<dbReference type="Proteomes" id="UP001623660">
    <property type="component" value="Unassembled WGS sequence"/>
</dbReference>
<comment type="caution">
    <text evidence="2">The sequence shown here is derived from an EMBL/GenBank/DDBJ whole genome shotgun (WGS) entry which is preliminary data.</text>
</comment>
<dbReference type="InterPro" id="IPR013324">
    <property type="entry name" value="RNA_pol_sigma_r3/r4-like"/>
</dbReference>
<evidence type="ECO:0000313" key="2">
    <source>
        <dbReference type="EMBL" id="MFL0196298.1"/>
    </source>
</evidence>
<accession>A0ABW8SM83</accession>
<name>A0ABW8SM83_9CLOT</name>
<feature type="domain" description="RNA polymerase sigma factor 70 region 4 type 2" evidence="1">
    <location>
        <begin position="8"/>
        <end position="57"/>
    </location>
</feature>
<evidence type="ECO:0000259" key="1">
    <source>
        <dbReference type="Pfam" id="PF08281"/>
    </source>
</evidence>
<dbReference type="Gene3D" id="1.10.10.10">
    <property type="entry name" value="Winged helix-like DNA-binding domain superfamily/Winged helix DNA-binding domain"/>
    <property type="match status" value="1"/>
</dbReference>
<dbReference type="RefSeq" id="WP_406792404.1">
    <property type="nucleotide sequence ID" value="NZ_JBJHZX010000016.1"/>
</dbReference>